<comment type="caution">
    <text evidence="3">The sequence shown here is derived from an EMBL/GenBank/DDBJ whole genome shotgun (WGS) entry which is preliminary data.</text>
</comment>
<name>A0AAV7KUF8_PLEWA</name>
<proteinExistence type="predicted"/>
<feature type="coiled-coil region" evidence="1">
    <location>
        <begin position="16"/>
        <end position="82"/>
    </location>
</feature>
<organism evidence="3 4">
    <name type="scientific">Pleurodeles waltl</name>
    <name type="common">Iberian ribbed newt</name>
    <dbReference type="NCBI Taxonomy" id="8319"/>
    <lineage>
        <taxon>Eukaryota</taxon>
        <taxon>Metazoa</taxon>
        <taxon>Chordata</taxon>
        <taxon>Craniata</taxon>
        <taxon>Vertebrata</taxon>
        <taxon>Euteleostomi</taxon>
        <taxon>Amphibia</taxon>
        <taxon>Batrachia</taxon>
        <taxon>Caudata</taxon>
        <taxon>Salamandroidea</taxon>
        <taxon>Salamandridae</taxon>
        <taxon>Pleurodelinae</taxon>
        <taxon>Pleurodeles</taxon>
    </lineage>
</organism>
<feature type="domain" description="Endonuclease/exonuclease/phosphatase" evidence="2">
    <location>
        <begin position="148"/>
        <end position="224"/>
    </location>
</feature>
<keyword evidence="1" id="KW-0175">Coiled coil</keyword>
<sequence length="259" mass="29430">MEQLFGTLRGDFAPLKQEIAAEVKEMKQEVIELGQRIDTLEQAQDALEDCHRRELLTLQDKNQEFQYQIEDLENRTRRFNIQIKGVPSQAVNGKLEDFVERLFRYVAPDLKDQTVSWVYVSGTPCGRVGASTDTVAVHHTFPMTTVHSLNVRGLNAAVKRQALLIHLRDARADLYLLQETHLARADWKGLKSQWFDRQFHSSGPGRRAGVAILLATNFQGWVLGVQAEIPGRLLSLHIDLRGHRLTVVNIYGPNEQQKG</sequence>
<reference evidence="3" key="1">
    <citation type="journal article" date="2022" name="bioRxiv">
        <title>Sequencing and chromosome-scale assembly of the giantPleurodeles waltlgenome.</title>
        <authorList>
            <person name="Brown T."/>
            <person name="Elewa A."/>
            <person name="Iarovenko S."/>
            <person name="Subramanian E."/>
            <person name="Araus A.J."/>
            <person name="Petzold A."/>
            <person name="Susuki M."/>
            <person name="Suzuki K.-i.T."/>
            <person name="Hayashi T."/>
            <person name="Toyoda A."/>
            <person name="Oliveira C."/>
            <person name="Osipova E."/>
            <person name="Leigh N.D."/>
            <person name="Simon A."/>
            <person name="Yun M.H."/>
        </authorList>
    </citation>
    <scope>NUCLEOTIDE SEQUENCE</scope>
    <source>
        <strain evidence="3">20211129_DDA</strain>
        <tissue evidence="3">Liver</tissue>
    </source>
</reference>
<dbReference type="Proteomes" id="UP001066276">
    <property type="component" value="Chromosome 12"/>
</dbReference>
<evidence type="ECO:0000259" key="2">
    <source>
        <dbReference type="Pfam" id="PF03372"/>
    </source>
</evidence>
<evidence type="ECO:0000313" key="3">
    <source>
        <dbReference type="EMBL" id="KAJ1082875.1"/>
    </source>
</evidence>
<dbReference type="InterPro" id="IPR005135">
    <property type="entry name" value="Endo/exonuclease/phosphatase"/>
</dbReference>
<dbReference type="AlphaFoldDB" id="A0AAV7KUF8"/>
<dbReference type="Gene3D" id="3.60.10.10">
    <property type="entry name" value="Endonuclease/exonuclease/phosphatase"/>
    <property type="match status" value="1"/>
</dbReference>
<dbReference type="InterPro" id="IPR036691">
    <property type="entry name" value="Endo/exonu/phosph_ase_sf"/>
</dbReference>
<evidence type="ECO:0000256" key="1">
    <source>
        <dbReference type="SAM" id="Coils"/>
    </source>
</evidence>
<protein>
    <recommendedName>
        <fullName evidence="2">Endonuclease/exonuclease/phosphatase domain-containing protein</fullName>
    </recommendedName>
</protein>
<evidence type="ECO:0000313" key="4">
    <source>
        <dbReference type="Proteomes" id="UP001066276"/>
    </source>
</evidence>
<dbReference type="SUPFAM" id="SSF56219">
    <property type="entry name" value="DNase I-like"/>
    <property type="match status" value="1"/>
</dbReference>
<dbReference type="EMBL" id="JANPWB010000016">
    <property type="protein sequence ID" value="KAJ1082875.1"/>
    <property type="molecule type" value="Genomic_DNA"/>
</dbReference>
<gene>
    <name evidence="3" type="ORF">NDU88_003038</name>
</gene>
<keyword evidence="4" id="KW-1185">Reference proteome</keyword>
<dbReference type="Pfam" id="PF03372">
    <property type="entry name" value="Exo_endo_phos"/>
    <property type="match status" value="1"/>
</dbReference>
<accession>A0AAV7KUF8</accession>